<dbReference type="OrthoDB" id="479677at2"/>
<reference evidence="3 4" key="1">
    <citation type="submission" date="2019-07" db="EMBL/GenBank/DDBJ databases">
        <title>Whole genome shotgun sequence of Methylobacterium haplocladii NBRC 107714.</title>
        <authorList>
            <person name="Hosoyama A."/>
            <person name="Uohara A."/>
            <person name="Ohji S."/>
            <person name="Ichikawa N."/>
        </authorList>
    </citation>
    <scope>NUCLEOTIDE SEQUENCE [LARGE SCALE GENOMIC DNA]</scope>
    <source>
        <strain evidence="3 4">NBRC 107714</strain>
    </source>
</reference>
<evidence type="ECO:0000313" key="4">
    <source>
        <dbReference type="Proteomes" id="UP000321258"/>
    </source>
</evidence>
<dbReference type="AlphaFoldDB" id="A0A512IS14"/>
<keyword evidence="4" id="KW-1185">Reference proteome</keyword>
<dbReference type="InterPro" id="IPR027417">
    <property type="entry name" value="P-loop_NTPase"/>
</dbReference>
<comment type="caution">
    <text evidence="3">The sequence shown here is derived from an EMBL/GenBank/DDBJ whole genome shotgun (WGS) entry which is preliminary data.</text>
</comment>
<sequence length="477" mass="53634">MLGSPTPAANKIRVPAVFRYLYRSGLVEHEGRQVPIRYRAAYGGRGSGKSHAFAQALVIRGANRTTRALCCREIQKSLKSSVKRLLSDKIRSTGLSHLYSETETEIRGPRDTLFLFEGLRSNPDSVKSMEGLDLAWVEEANTVSQRSLDLLIPTVRKPGSEIWFTWNPKNSTDPVDAMLRGAFQPPGTLIERVNFDDNPFFPEVLRADMEFDLRRDPDKYAHVWLGEYLRNSEARVFKNWKAEEFETPPDAVFYLGADWGFSVDPTVLVRCFVRDRTLFVDREVHAVGCEIDHTPAFFAGNDTAQPPRWENTRGYEGIPGALRWIIRADSARPETISYMQRRGFRIEPATKGPGSVEEGVEFLKSYDIVVHPRCKHTIDELTLYSYKTDPLTENVLPVLQDKKNHVIDALRYSIEKLRINSRSQSMFDLVRQEAETARVAEAVHNAIATAADARSPVPSGPTYAAGSVEAMKAALGG</sequence>
<dbReference type="PANTHER" id="PTHR39184">
    <property type="match status" value="1"/>
</dbReference>
<dbReference type="InterPro" id="IPR052380">
    <property type="entry name" value="Viral_DNA_packaging_terminase"/>
</dbReference>
<dbReference type="EMBL" id="BJZT01000032">
    <property type="protein sequence ID" value="GEP00505.1"/>
    <property type="molecule type" value="Genomic_DNA"/>
</dbReference>
<dbReference type="Gene3D" id="3.40.50.300">
    <property type="entry name" value="P-loop containing nucleotide triphosphate hydrolases"/>
    <property type="match status" value="1"/>
</dbReference>
<feature type="domain" description="Phage terminase large subunit N-terminal" evidence="1">
    <location>
        <begin position="38"/>
        <end position="227"/>
    </location>
</feature>
<accession>A0A512IS14</accession>
<protein>
    <recommendedName>
        <fullName evidence="5">Terminase</fullName>
    </recommendedName>
</protein>
<dbReference type="Proteomes" id="UP000321258">
    <property type="component" value="Unassembled WGS sequence"/>
</dbReference>
<dbReference type="InterPro" id="IPR006437">
    <property type="entry name" value="Phage_terminase_lsu"/>
</dbReference>
<evidence type="ECO:0000259" key="2">
    <source>
        <dbReference type="Pfam" id="PF17288"/>
    </source>
</evidence>
<evidence type="ECO:0000259" key="1">
    <source>
        <dbReference type="Pfam" id="PF04466"/>
    </source>
</evidence>
<evidence type="ECO:0000313" key="3">
    <source>
        <dbReference type="EMBL" id="GEP00505.1"/>
    </source>
</evidence>
<dbReference type="InterPro" id="IPR035412">
    <property type="entry name" value="Terminase_L_N"/>
</dbReference>
<organism evidence="3 4">
    <name type="scientific">Methylobacterium haplocladii</name>
    <dbReference type="NCBI Taxonomy" id="1176176"/>
    <lineage>
        <taxon>Bacteria</taxon>
        <taxon>Pseudomonadati</taxon>
        <taxon>Pseudomonadota</taxon>
        <taxon>Alphaproteobacteria</taxon>
        <taxon>Hyphomicrobiales</taxon>
        <taxon>Methylobacteriaceae</taxon>
        <taxon>Methylobacterium</taxon>
    </lineage>
</organism>
<name>A0A512IS14_9HYPH</name>
<dbReference type="PANTHER" id="PTHR39184:SF1">
    <property type="entry name" value="PBSX PHAGE TERMINASE LARGE SUBUNIT"/>
    <property type="match status" value="1"/>
</dbReference>
<feature type="domain" description="Phage terminase large subunit C-terminal" evidence="2">
    <location>
        <begin position="321"/>
        <end position="415"/>
    </location>
</feature>
<evidence type="ECO:0008006" key="5">
    <source>
        <dbReference type="Google" id="ProtNLM"/>
    </source>
</evidence>
<dbReference type="Gene3D" id="3.30.420.280">
    <property type="match status" value="1"/>
</dbReference>
<proteinExistence type="predicted"/>
<gene>
    <name evidence="3" type="ORF">MHA02_28920</name>
</gene>
<dbReference type="InterPro" id="IPR035413">
    <property type="entry name" value="Terminase_L_C"/>
</dbReference>
<dbReference type="Pfam" id="PF17288">
    <property type="entry name" value="Terminase_3C"/>
    <property type="match status" value="1"/>
</dbReference>
<dbReference type="Pfam" id="PF04466">
    <property type="entry name" value="Terminase_3"/>
    <property type="match status" value="1"/>
</dbReference>
<dbReference type="NCBIfam" id="TIGR01547">
    <property type="entry name" value="phage_term_2"/>
    <property type="match status" value="1"/>
</dbReference>